<dbReference type="STRING" id="1797291.A2V47_01125"/>
<dbReference type="InterPro" id="IPR015422">
    <property type="entry name" value="PyrdxlP-dep_Trfase_small"/>
</dbReference>
<dbReference type="GO" id="GO:0016594">
    <property type="term" value="F:glycine binding"/>
    <property type="evidence" value="ECO:0007669"/>
    <property type="project" value="TreeGrafter"/>
</dbReference>
<dbReference type="InterPro" id="IPR049316">
    <property type="entry name" value="GDC-P_C"/>
</dbReference>
<evidence type="ECO:0000313" key="10">
    <source>
        <dbReference type="Proteomes" id="UP000177701"/>
    </source>
</evidence>
<reference evidence="9 10" key="1">
    <citation type="journal article" date="2016" name="Nat. Commun.">
        <title>Thousands of microbial genomes shed light on interconnected biogeochemical processes in an aquifer system.</title>
        <authorList>
            <person name="Anantharaman K."/>
            <person name="Brown C.T."/>
            <person name="Hug L.A."/>
            <person name="Sharon I."/>
            <person name="Castelle C.J."/>
            <person name="Probst A.J."/>
            <person name="Thomas B.C."/>
            <person name="Singh A."/>
            <person name="Wilkins M.J."/>
            <person name="Karaoz U."/>
            <person name="Brodie E.L."/>
            <person name="Williams K.H."/>
            <person name="Hubbard S.S."/>
            <person name="Banfield J.F."/>
        </authorList>
    </citation>
    <scope>NUCLEOTIDE SEQUENCE [LARGE SCALE GENOMIC DNA]</scope>
</reference>
<dbReference type="Gene3D" id="6.20.440.10">
    <property type="match status" value="1"/>
</dbReference>
<dbReference type="NCBIfam" id="NF003346">
    <property type="entry name" value="PRK04366.1"/>
    <property type="match status" value="1"/>
</dbReference>
<dbReference type="GO" id="GO:0019464">
    <property type="term" value="P:glycine decarboxylation via glycine cleavage system"/>
    <property type="evidence" value="ECO:0007669"/>
    <property type="project" value="TreeGrafter"/>
</dbReference>
<dbReference type="Proteomes" id="UP000177701">
    <property type="component" value="Unassembled WGS sequence"/>
</dbReference>
<dbReference type="Gene3D" id="3.40.640.10">
    <property type="entry name" value="Type I PLP-dependent aspartate aminotransferase-like (Major domain)"/>
    <property type="match status" value="1"/>
</dbReference>
<accession>A0A1F5ABT5</accession>
<name>A0A1F5ABT5_9BACT</name>
<evidence type="ECO:0000256" key="5">
    <source>
        <dbReference type="ARBA" id="ARBA00023002"/>
    </source>
</evidence>
<dbReference type="EMBL" id="MEYH01000048">
    <property type="protein sequence ID" value="OGD15746.1"/>
    <property type="molecule type" value="Genomic_DNA"/>
</dbReference>
<dbReference type="InterPro" id="IPR049315">
    <property type="entry name" value="GDC-P_N"/>
</dbReference>
<sequence length="501" mass="56036">MKLIFEKSVKGREGYSLPQDLFDDIKIEECLPEYAISKDKKILSEVSEVDVVRHFTKLSKLNYGLDDGFYPLGSCTMKYNPKINEKLASLSNFIYAHPFAPENTVQGCLEIAYDLNKLLCEITGMDEYTMAPAAGAHGELTGILIMRKYFVDRGDIRHKMLIPDSAHGTNPASAAMGGFQVVEVKSNEKGTVNLKELAELMDEDTVGLMLTNPNTVGLFDEGIEEIEKIVHHKGGLLYYDGANLNASLGIIRPGDAGFDIVHLNLHKTFSTPHGGGGPGAGVIGVKKDLIPYLPTPNVAFNSHQNKYYLSDAGEKSIGMVRAFWANFSVLVKTYAWILSMGPDGLYNASKTSIINANYLLTKLKKYYKPAYDRYCGHECTVTGKEYKKYGVKTLDIAKRIMDYGMHPPTIYFPHFEPYAEETIMVEPTESESKETLDKFIDIMIKISDEAKTNPELLTTAPHITPIRRTNDALAVKRVILTYDDELKLKDELNYTNENIEF</sequence>
<dbReference type="PANTHER" id="PTHR11773">
    <property type="entry name" value="GLYCINE DEHYDROGENASE, DECARBOXYLATING"/>
    <property type="match status" value="1"/>
</dbReference>
<keyword evidence="5" id="KW-0560">Oxidoreductase</keyword>
<dbReference type="EC" id="1.4.4.2" evidence="3"/>
<dbReference type="GO" id="GO:0004375">
    <property type="term" value="F:glycine dehydrogenase (decarboxylating) activity"/>
    <property type="evidence" value="ECO:0007669"/>
    <property type="project" value="UniProtKB-EC"/>
</dbReference>
<dbReference type="GO" id="GO:0030170">
    <property type="term" value="F:pyridoxal phosphate binding"/>
    <property type="evidence" value="ECO:0007669"/>
    <property type="project" value="TreeGrafter"/>
</dbReference>
<dbReference type="FunFam" id="3.90.1150.10:FF:000014">
    <property type="entry name" value="Probable glycine dehydrogenase (decarboxylating) subunit 2"/>
    <property type="match status" value="1"/>
</dbReference>
<comment type="function">
    <text evidence="2">The glycine cleavage system catalyzes the degradation of glycine. The P protein binds the alpha-amino group of glycine through its pyridoxal phosphate cofactor; CO(2) is released and the remaining methylamine moiety is then transferred to the lipoamide cofactor of the H protein.</text>
</comment>
<dbReference type="GO" id="GO:0005829">
    <property type="term" value="C:cytosol"/>
    <property type="evidence" value="ECO:0007669"/>
    <property type="project" value="TreeGrafter"/>
</dbReference>
<evidence type="ECO:0000256" key="6">
    <source>
        <dbReference type="ARBA" id="ARBA00049026"/>
    </source>
</evidence>
<dbReference type="Pfam" id="PF02347">
    <property type="entry name" value="GDC-P"/>
    <property type="match status" value="1"/>
</dbReference>
<evidence type="ECO:0000256" key="3">
    <source>
        <dbReference type="ARBA" id="ARBA00012134"/>
    </source>
</evidence>
<evidence type="ECO:0000259" key="7">
    <source>
        <dbReference type="Pfam" id="PF02347"/>
    </source>
</evidence>
<gene>
    <name evidence="9" type="ORF">A2V47_01125</name>
</gene>
<dbReference type="InterPro" id="IPR015421">
    <property type="entry name" value="PyrdxlP-dep_Trfase_major"/>
</dbReference>
<proteinExistence type="predicted"/>
<dbReference type="InterPro" id="IPR020581">
    <property type="entry name" value="GDC_P"/>
</dbReference>
<protein>
    <recommendedName>
        <fullName evidence="3">glycine dehydrogenase (aminomethyl-transferring)</fullName>
        <ecNumber evidence="3">1.4.4.2</ecNumber>
    </recommendedName>
</protein>
<feature type="domain" description="Glycine cleavage system P-protein N-terminal" evidence="7">
    <location>
        <begin position="27"/>
        <end position="294"/>
    </location>
</feature>
<dbReference type="SUPFAM" id="SSF53383">
    <property type="entry name" value="PLP-dependent transferases"/>
    <property type="match status" value="1"/>
</dbReference>
<dbReference type="FunFam" id="3.40.640.10:FF:000224">
    <property type="entry name" value="Probable glycine dehydrogenase (decarboxylating) subunit 2"/>
    <property type="match status" value="1"/>
</dbReference>
<evidence type="ECO:0000256" key="4">
    <source>
        <dbReference type="ARBA" id="ARBA00022898"/>
    </source>
</evidence>
<evidence type="ECO:0000256" key="1">
    <source>
        <dbReference type="ARBA" id="ARBA00001933"/>
    </source>
</evidence>
<dbReference type="Pfam" id="PF21478">
    <property type="entry name" value="GcvP2_C"/>
    <property type="match status" value="1"/>
</dbReference>
<organism evidence="9 10">
    <name type="scientific">Candidatus Sediminicultor quintus</name>
    <dbReference type="NCBI Taxonomy" id="1797291"/>
    <lineage>
        <taxon>Bacteria</taxon>
        <taxon>Pseudomonadati</taxon>
        <taxon>Atribacterota</taxon>
        <taxon>Candidatus Phoenicimicrobiia</taxon>
        <taxon>Candidatus Pheonicimicrobiales</taxon>
        <taxon>Candidatus Phoenicimicrobiaceae</taxon>
        <taxon>Candidatus Sediminicultor</taxon>
    </lineage>
</organism>
<keyword evidence="4" id="KW-0663">Pyridoxal phosphate</keyword>
<dbReference type="InterPro" id="IPR015424">
    <property type="entry name" value="PyrdxlP-dep_Trfase"/>
</dbReference>
<comment type="caution">
    <text evidence="9">The sequence shown here is derived from an EMBL/GenBank/DDBJ whole genome shotgun (WGS) entry which is preliminary data.</text>
</comment>
<dbReference type="Gene3D" id="3.90.1150.10">
    <property type="entry name" value="Aspartate Aminotransferase, domain 1"/>
    <property type="match status" value="1"/>
</dbReference>
<dbReference type="GO" id="GO:0005960">
    <property type="term" value="C:glycine cleavage complex"/>
    <property type="evidence" value="ECO:0007669"/>
    <property type="project" value="TreeGrafter"/>
</dbReference>
<feature type="domain" description="Glycine dehydrogenase C-terminal" evidence="8">
    <location>
        <begin position="348"/>
        <end position="452"/>
    </location>
</feature>
<comment type="cofactor">
    <cofactor evidence="1">
        <name>pyridoxal 5'-phosphate</name>
        <dbReference type="ChEBI" id="CHEBI:597326"/>
    </cofactor>
</comment>
<dbReference type="AlphaFoldDB" id="A0A1F5ABT5"/>
<evidence type="ECO:0000313" key="9">
    <source>
        <dbReference type="EMBL" id="OGD15746.1"/>
    </source>
</evidence>
<dbReference type="CDD" id="cd00613">
    <property type="entry name" value="GDC-P"/>
    <property type="match status" value="1"/>
</dbReference>
<dbReference type="PANTHER" id="PTHR11773:SF1">
    <property type="entry name" value="GLYCINE DEHYDROGENASE (DECARBOXYLATING), MITOCHONDRIAL"/>
    <property type="match status" value="1"/>
</dbReference>
<comment type="catalytic activity">
    <reaction evidence="6">
        <text>N(6)-[(R)-lipoyl]-L-lysyl-[glycine-cleavage complex H protein] + glycine + H(+) = N(6)-[(R)-S(8)-aminomethyldihydrolipoyl]-L-lysyl-[glycine-cleavage complex H protein] + CO2</text>
        <dbReference type="Rhea" id="RHEA:24304"/>
        <dbReference type="Rhea" id="RHEA-COMP:10494"/>
        <dbReference type="Rhea" id="RHEA-COMP:10495"/>
        <dbReference type="ChEBI" id="CHEBI:15378"/>
        <dbReference type="ChEBI" id="CHEBI:16526"/>
        <dbReference type="ChEBI" id="CHEBI:57305"/>
        <dbReference type="ChEBI" id="CHEBI:83099"/>
        <dbReference type="ChEBI" id="CHEBI:83143"/>
        <dbReference type="EC" id="1.4.4.2"/>
    </reaction>
</comment>
<evidence type="ECO:0000256" key="2">
    <source>
        <dbReference type="ARBA" id="ARBA00003788"/>
    </source>
</evidence>
<evidence type="ECO:0000259" key="8">
    <source>
        <dbReference type="Pfam" id="PF21478"/>
    </source>
</evidence>